<sequence>MKTVEKFPYDVDFGAIMDYVDDRFMLVIKDESWSDEEIALLQKGAKLHFCYTMDIAIFIFEGGDIDSSDFYFNVQDCDAKDSLLNQEILDVELLLVNAANEVCFKKRKTLAKEQSEKILDRLHHQNTVTFMPDEFAVNVQGLQDAYEPFELEKYAVVSLPF</sequence>
<name>A0A380LNP6_9FIRM</name>
<dbReference type="Proteomes" id="UP000255523">
    <property type="component" value="Unassembled WGS sequence"/>
</dbReference>
<accession>A0A380LNP6</accession>
<protein>
    <submittedName>
        <fullName evidence="1">Uncharacterized protein</fullName>
    </submittedName>
</protein>
<evidence type="ECO:0000313" key="2">
    <source>
        <dbReference type="Proteomes" id="UP000255523"/>
    </source>
</evidence>
<keyword evidence="2" id="KW-1185">Reference proteome</keyword>
<gene>
    <name evidence="1" type="ORF">NCTC11087_01357</name>
</gene>
<dbReference type="OrthoDB" id="1767496at2"/>
<dbReference type="EMBL" id="UHFX01000003">
    <property type="protein sequence ID" value="SUO04442.1"/>
    <property type="molecule type" value="Genomic_DNA"/>
</dbReference>
<evidence type="ECO:0000313" key="1">
    <source>
        <dbReference type="EMBL" id="SUO04442.1"/>
    </source>
</evidence>
<proteinExistence type="predicted"/>
<dbReference type="GeneID" id="77462316"/>
<dbReference type="AlphaFoldDB" id="A0A380LNP6"/>
<reference evidence="1 2" key="1">
    <citation type="submission" date="2018-06" db="EMBL/GenBank/DDBJ databases">
        <authorList>
            <consortium name="Pathogen Informatics"/>
            <person name="Doyle S."/>
        </authorList>
    </citation>
    <scope>NUCLEOTIDE SEQUENCE [LARGE SCALE GENOMIC DNA]</scope>
    <source>
        <strain evidence="1 2">NCTC11087</strain>
    </source>
</reference>
<organism evidence="1 2">
    <name type="scientific">Faecalicoccus pleomorphus</name>
    <dbReference type="NCBI Taxonomy" id="1323"/>
    <lineage>
        <taxon>Bacteria</taxon>
        <taxon>Bacillati</taxon>
        <taxon>Bacillota</taxon>
        <taxon>Erysipelotrichia</taxon>
        <taxon>Erysipelotrichales</taxon>
        <taxon>Erysipelotrichaceae</taxon>
        <taxon>Faecalicoccus</taxon>
    </lineage>
</organism>
<dbReference type="RefSeq" id="WP_022789493.1">
    <property type="nucleotide sequence ID" value="NZ_JACJKL010000003.1"/>
</dbReference>